<reference evidence="2 3" key="1">
    <citation type="submission" date="2018-04" db="EMBL/GenBank/DDBJ databases">
        <authorList>
            <person name="Vogel A."/>
        </authorList>
    </citation>
    <scope>NUCLEOTIDE SEQUENCE [LARGE SCALE GENOMIC DNA]</scope>
</reference>
<feature type="transmembrane region" description="Helical" evidence="1">
    <location>
        <begin position="72"/>
        <end position="93"/>
    </location>
</feature>
<dbReference type="PANTHER" id="PTHR15907">
    <property type="entry name" value="DUF614 FAMILY PROTEIN-RELATED"/>
    <property type="match status" value="1"/>
</dbReference>
<keyword evidence="1" id="KW-1133">Transmembrane helix</keyword>
<evidence type="ECO:0000313" key="3">
    <source>
        <dbReference type="Proteomes" id="UP000595140"/>
    </source>
</evidence>
<dbReference type="AlphaFoldDB" id="A0A484M322"/>
<dbReference type="Pfam" id="PF04749">
    <property type="entry name" value="PLAC8"/>
    <property type="match status" value="1"/>
</dbReference>
<keyword evidence="3" id="KW-1185">Reference proteome</keyword>
<sequence>MGGVEGNPEMIMVQPVPSHAPRRRPPSSTGVQWTTGLFDCHQDLNNACMTAILPCKTFGQNSEILNNGVMPWPVASLVYLVLMPLLCSQWVIGSRSRTKLRQRFNLVEAPFSDVFSHIFCSCCSLCQEFRELRNNGLDPAKGMIYYSPRRLTVAIRHSGRTT</sequence>
<dbReference type="OrthoDB" id="1045822at2759"/>
<dbReference type="InterPro" id="IPR006461">
    <property type="entry name" value="PLAC_motif_containing"/>
</dbReference>
<proteinExistence type="predicted"/>
<name>A0A484M322_9ASTE</name>
<organism evidence="2 3">
    <name type="scientific">Cuscuta campestris</name>
    <dbReference type="NCBI Taxonomy" id="132261"/>
    <lineage>
        <taxon>Eukaryota</taxon>
        <taxon>Viridiplantae</taxon>
        <taxon>Streptophyta</taxon>
        <taxon>Embryophyta</taxon>
        <taxon>Tracheophyta</taxon>
        <taxon>Spermatophyta</taxon>
        <taxon>Magnoliopsida</taxon>
        <taxon>eudicotyledons</taxon>
        <taxon>Gunneridae</taxon>
        <taxon>Pentapetalae</taxon>
        <taxon>asterids</taxon>
        <taxon>lamiids</taxon>
        <taxon>Solanales</taxon>
        <taxon>Convolvulaceae</taxon>
        <taxon>Cuscuteae</taxon>
        <taxon>Cuscuta</taxon>
        <taxon>Cuscuta subgen. Grammica</taxon>
        <taxon>Cuscuta sect. Cleistogrammica</taxon>
    </lineage>
</organism>
<evidence type="ECO:0000256" key="1">
    <source>
        <dbReference type="SAM" id="Phobius"/>
    </source>
</evidence>
<gene>
    <name evidence="2" type="ORF">CCAM_LOCUS24987</name>
</gene>
<dbReference type="Proteomes" id="UP000595140">
    <property type="component" value="Unassembled WGS sequence"/>
</dbReference>
<keyword evidence="1" id="KW-0472">Membrane</keyword>
<accession>A0A484M322</accession>
<dbReference type="EMBL" id="OOIL02002581">
    <property type="protein sequence ID" value="VFQ83211.1"/>
    <property type="molecule type" value="Genomic_DNA"/>
</dbReference>
<keyword evidence="1" id="KW-0812">Transmembrane</keyword>
<protein>
    <submittedName>
        <fullName evidence="2">Uncharacterized protein</fullName>
    </submittedName>
</protein>
<dbReference type="NCBIfam" id="TIGR01571">
    <property type="entry name" value="A_thal_Cys_rich"/>
    <property type="match status" value="1"/>
</dbReference>
<evidence type="ECO:0000313" key="2">
    <source>
        <dbReference type="EMBL" id="VFQ83211.1"/>
    </source>
</evidence>